<dbReference type="EMBL" id="CP012559">
    <property type="protein sequence ID" value="ALB27897.1"/>
    <property type="molecule type" value="Genomic_DNA"/>
</dbReference>
<dbReference type="Gene3D" id="3.40.630.30">
    <property type="match status" value="2"/>
</dbReference>
<dbReference type="SUPFAM" id="SSF55718">
    <property type="entry name" value="SCP-like"/>
    <property type="match status" value="1"/>
</dbReference>
<dbReference type="Pfam" id="PF13527">
    <property type="entry name" value="Acetyltransf_9"/>
    <property type="match status" value="1"/>
</dbReference>
<dbReference type="OrthoDB" id="9768284at2"/>
<organism evidence="3 4">
    <name type="scientific">Companilactobacillus heilongjiangensis</name>
    <dbReference type="NCBI Taxonomy" id="1074467"/>
    <lineage>
        <taxon>Bacteria</taxon>
        <taxon>Bacillati</taxon>
        <taxon>Bacillota</taxon>
        <taxon>Bacilli</taxon>
        <taxon>Lactobacillales</taxon>
        <taxon>Lactobacillaceae</taxon>
        <taxon>Companilactobacillus</taxon>
    </lineage>
</organism>
<evidence type="ECO:0000313" key="3">
    <source>
        <dbReference type="EMBL" id="ALB27897.1"/>
    </source>
</evidence>
<dbReference type="InterPro" id="IPR041380">
    <property type="entry name" value="Acetyltransf_17"/>
</dbReference>
<dbReference type="PANTHER" id="PTHR37817">
    <property type="entry name" value="N-ACETYLTRANSFERASE EIS"/>
    <property type="match status" value="1"/>
</dbReference>
<dbReference type="Pfam" id="PF17668">
    <property type="entry name" value="Acetyltransf_17"/>
    <property type="match status" value="1"/>
</dbReference>
<dbReference type="InterPro" id="IPR036527">
    <property type="entry name" value="SCP2_sterol-bd_dom_sf"/>
</dbReference>
<dbReference type="Gene3D" id="3.30.1050.10">
    <property type="entry name" value="SCP2 sterol-binding domain"/>
    <property type="match status" value="1"/>
</dbReference>
<dbReference type="InterPro" id="IPR016181">
    <property type="entry name" value="Acyl_CoA_acyltransferase"/>
</dbReference>
<proteinExistence type="predicted"/>
<dbReference type="InterPro" id="IPR051554">
    <property type="entry name" value="Acetyltransferase_Eis"/>
</dbReference>
<dbReference type="STRING" id="1074467.JP39_00075"/>
<dbReference type="GO" id="GO:0034069">
    <property type="term" value="F:aminoglycoside N-acetyltransferase activity"/>
    <property type="evidence" value="ECO:0007669"/>
    <property type="project" value="TreeGrafter"/>
</dbReference>
<dbReference type="InterPro" id="IPR025559">
    <property type="entry name" value="Eis_dom"/>
</dbReference>
<dbReference type="Pfam" id="PF13530">
    <property type="entry name" value="SCP2_2"/>
    <property type="match status" value="1"/>
</dbReference>
<dbReference type="SUPFAM" id="SSF55729">
    <property type="entry name" value="Acyl-CoA N-acyltransferases (Nat)"/>
    <property type="match status" value="1"/>
</dbReference>
<dbReference type="PANTHER" id="PTHR37817:SF1">
    <property type="entry name" value="N-ACETYLTRANSFERASE EIS"/>
    <property type="match status" value="1"/>
</dbReference>
<sequence>MSKTTYLLDKNDYEQYRDLFFYSFDEPESDAEKEFLKREFEHSKVYGIKDDGQLQVSITCVPFKVNFFGKEFDMSGIANVMSAPEYMQSNGVDTLMDQAFTDMYRNGTTLSYLGPFSYDYYRRFGYEQVFENLKITMPFTKLARYSKPSMGRLKRYKYSQAQDVIGDLFASVNTSGTVARKTWWWKNLALWYPDDLLAVYYDATDEVRGYMRYAFHNGTFIVQDMYYQTPDTFLGLIHFINKHRSIYKDIVINSTDTNLRINNFSTNPTDAKVEIKPAKMARIVDIKKFFTDYPVQVDNIESINLEVNDSLSWNNHIWTLSVKDGVVNIEKSDSEIPEVIVDIQTLTKAMFGYQSLTDSFKVGNVLGNTDEIETLDKLFVHEKAQLKDFF</sequence>
<reference evidence="3 4" key="1">
    <citation type="submission" date="2015-08" db="EMBL/GenBank/DDBJ databases">
        <title>Genomic sequence of Lactobacillus heilongjiangensis DSM 28069, isolated from Chinese traditional pickle.</title>
        <authorList>
            <person name="Jiang X."/>
            <person name="Zheng B."/>
            <person name="Cheng H."/>
        </authorList>
    </citation>
    <scope>NUCLEOTIDE SEQUENCE [LARGE SCALE GENOMIC DNA]</scope>
    <source>
        <strain evidence="3 4">DSM 28069</strain>
    </source>
</reference>
<evidence type="ECO:0000313" key="4">
    <source>
        <dbReference type="Proteomes" id="UP000061546"/>
    </source>
</evidence>
<accession>A0A0K2L9C4</accession>
<name>A0A0K2L9C4_9LACO</name>
<dbReference type="GO" id="GO:0030649">
    <property type="term" value="P:aminoglycoside antibiotic catabolic process"/>
    <property type="evidence" value="ECO:0007669"/>
    <property type="project" value="TreeGrafter"/>
</dbReference>
<keyword evidence="4" id="KW-1185">Reference proteome</keyword>
<dbReference type="KEGG" id="lhi:JP39_00075"/>
<protein>
    <recommendedName>
        <fullName evidence="5">Acetyltransferase</fullName>
    </recommendedName>
</protein>
<dbReference type="AlphaFoldDB" id="A0A0K2L9C4"/>
<dbReference type="RefSeq" id="WP_041499079.1">
    <property type="nucleotide sequence ID" value="NZ_BJDV01000004.1"/>
</dbReference>
<evidence type="ECO:0000259" key="1">
    <source>
        <dbReference type="Pfam" id="PF13530"/>
    </source>
</evidence>
<feature type="domain" description="Eis-like acetyltransferase" evidence="2">
    <location>
        <begin position="176"/>
        <end position="283"/>
    </location>
</feature>
<gene>
    <name evidence="3" type="ORF">JP39_00075</name>
</gene>
<evidence type="ECO:0000259" key="2">
    <source>
        <dbReference type="Pfam" id="PF17668"/>
    </source>
</evidence>
<dbReference type="Proteomes" id="UP000061546">
    <property type="component" value="Chromosome"/>
</dbReference>
<evidence type="ECO:0008006" key="5">
    <source>
        <dbReference type="Google" id="ProtNLM"/>
    </source>
</evidence>
<feature type="domain" description="Enhanced intracellular survival protein" evidence="1">
    <location>
        <begin position="287"/>
        <end position="384"/>
    </location>
</feature>